<feature type="disulfide bond" evidence="12">
    <location>
        <begin position="152"/>
        <end position="161"/>
    </location>
</feature>
<dbReference type="GO" id="GO:0009887">
    <property type="term" value="P:animal organ morphogenesis"/>
    <property type="evidence" value="ECO:0007669"/>
    <property type="project" value="TreeGrafter"/>
</dbReference>
<evidence type="ECO:0000256" key="3">
    <source>
        <dbReference type="ARBA" id="ARBA00022530"/>
    </source>
</evidence>
<dbReference type="AlphaFoldDB" id="A0A183CMG4"/>
<evidence type="ECO:0000256" key="2">
    <source>
        <dbReference type="ARBA" id="ARBA00022525"/>
    </source>
</evidence>
<dbReference type="InterPro" id="IPR050440">
    <property type="entry name" value="Laminin/Netrin_ECM"/>
</dbReference>
<evidence type="ECO:0000256" key="7">
    <source>
        <dbReference type="ARBA" id="ARBA00022889"/>
    </source>
</evidence>
<dbReference type="GO" id="GO:0043256">
    <property type="term" value="C:laminin complex"/>
    <property type="evidence" value="ECO:0007669"/>
    <property type="project" value="TreeGrafter"/>
</dbReference>
<dbReference type="Pfam" id="PF00055">
    <property type="entry name" value="Laminin_N"/>
    <property type="match status" value="1"/>
</dbReference>
<keyword evidence="4" id="KW-0732">Signal</keyword>
<proteinExistence type="predicted"/>
<dbReference type="PANTHER" id="PTHR10574">
    <property type="entry name" value="NETRIN/LAMININ-RELATED"/>
    <property type="match status" value="1"/>
</dbReference>
<evidence type="ECO:0000256" key="12">
    <source>
        <dbReference type="PROSITE-ProRule" id="PRU00460"/>
    </source>
</evidence>
<dbReference type="PROSITE" id="PS51117">
    <property type="entry name" value="LAMININ_NTER"/>
    <property type="match status" value="1"/>
</dbReference>
<dbReference type="PANTHER" id="PTHR10574:SF375">
    <property type="entry name" value="LAMININ SUBUNIT BETA-1"/>
    <property type="match status" value="1"/>
</dbReference>
<evidence type="ECO:0000259" key="13">
    <source>
        <dbReference type="PROSITE" id="PS50027"/>
    </source>
</evidence>
<keyword evidence="6" id="KW-0084">Basement membrane</keyword>
<feature type="domain" description="Laminin N-terminal" evidence="14">
    <location>
        <begin position="1"/>
        <end position="119"/>
    </location>
</feature>
<dbReference type="Gene3D" id="2.60.120.260">
    <property type="entry name" value="Galactose-binding domain-like"/>
    <property type="match status" value="1"/>
</dbReference>
<protein>
    <submittedName>
        <fullName evidence="16">Laminin subunit beta-1</fullName>
    </submittedName>
</protein>
<reference evidence="15" key="1">
    <citation type="submission" date="2013-12" db="EMBL/GenBank/DDBJ databases">
        <authorList>
            <person name="Aslett M."/>
        </authorList>
    </citation>
    <scope>NUCLEOTIDE SEQUENCE [LARGE SCALE GENOMIC DNA]</scope>
    <source>
        <strain evidence="15">Lindley</strain>
    </source>
</reference>
<dbReference type="Pfam" id="PF00053">
    <property type="entry name" value="EGF_laminin"/>
    <property type="match status" value="2"/>
</dbReference>
<dbReference type="GO" id="GO:0007411">
    <property type="term" value="P:axon guidance"/>
    <property type="evidence" value="ECO:0007669"/>
    <property type="project" value="TreeGrafter"/>
</dbReference>
<dbReference type="SUPFAM" id="SSF57196">
    <property type="entry name" value="EGF/Laminin"/>
    <property type="match status" value="2"/>
</dbReference>
<dbReference type="InterPro" id="IPR002049">
    <property type="entry name" value="LE_dom"/>
</dbReference>
<feature type="domain" description="Laminin EGF-like" evidence="13">
    <location>
        <begin position="206"/>
        <end position="265"/>
    </location>
</feature>
<dbReference type="SMART" id="SM00180">
    <property type="entry name" value="EGF_Lam"/>
    <property type="match status" value="2"/>
</dbReference>
<dbReference type="InterPro" id="IPR008211">
    <property type="entry name" value="Laminin_N"/>
</dbReference>
<keyword evidence="8" id="KW-0175">Coiled coil</keyword>
<keyword evidence="2" id="KW-0964">Secreted</keyword>
<evidence type="ECO:0000256" key="1">
    <source>
        <dbReference type="ARBA" id="ARBA00004302"/>
    </source>
</evidence>
<feature type="disulfide bond" evidence="12">
    <location>
        <begin position="236"/>
        <end position="245"/>
    </location>
</feature>
<keyword evidence="7" id="KW-0130">Cell adhesion</keyword>
<dbReference type="GO" id="GO:0016477">
    <property type="term" value="P:cell migration"/>
    <property type="evidence" value="ECO:0007669"/>
    <property type="project" value="TreeGrafter"/>
</dbReference>
<dbReference type="Proteomes" id="UP000050741">
    <property type="component" value="Unassembled WGS sequence"/>
</dbReference>
<dbReference type="CDD" id="cd00055">
    <property type="entry name" value="EGF_Lam"/>
    <property type="match status" value="2"/>
</dbReference>
<keyword evidence="9 12" id="KW-1015">Disulfide bond</keyword>
<reference evidence="16" key="3">
    <citation type="submission" date="2016-06" db="UniProtKB">
        <authorList>
            <consortium name="WormBaseParasite"/>
        </authorList>
    </citation>
    <scope>IDENTIFICATION</scope>
</reference>
<evidence type="ECO:0000313" key="15">
    <source>
        <dbReference type="Proteomes" id="UP000050741"/>
    </source>
</evidence>
<dbReference type="Gene3D" id="2.10.25.10">
    <property type="entry name" value="Laminin"/>
    <property type="match status" value="1"/>
</dbReference>
<dbReference type="GO" id="GO:0034446">
    <property type="term" value="P:substrate adhesion-dependent cell spreading"/>
    <property type="evidence" value="ECO:0007669"/>
    <property type="project" value="TreeGrafter"/>
</dbReference>
<evidence type="ECO:0000313" key="16">
    <source>
        <dbReference type="WBParaSite" id="GPLIN_001407000"/>
    </source>
</evidence>
<dbReference type="SMART" id="SM00136">
    <property type="entry name" value="LamNT"/>
    <property type="match status" value="1"/>
</dbReference>
<evidence type="ECO:0000256" key="10">
    <source>
        <dbReference type="ARBA" id="ARBA00023180"/>
    </source>
</evidence>
<organism evidence="15 16">
    <name type="scientific">Globodera pallida</name>
    <name type="common">Potato cyst nematode worm</name>
    <name type="synonym">Heterodera pallida</name>
    <dbReference type="NCBI Taxonomy" id="36090"/>
    <lineage>
        <taxon>Eukaryota</taxon>
        <taxon>Metazoa</taxon>
        <taxon>Ecdysozoa</taxon>
        <taxon>Nematoda</taxon>
        <taxon>Chromadorea</taxon>
        <taxon>Rhabditida</taxon>
        <taxon>Tylenchina</taxon>
        <taxon>Tylenchomorpha</taxon>
        <taxon>Tylenchoidea</taxon>
        <taxon>Heteroderidae</taxon>
        <taxon>Heteroderinae</taxon>
        <taxon>Globodera</taxon>
    </lineage>
</organism>
<keyword evidence="15" id="KW-1185">Reference proteome</keyword>
<evidence type="ECO:0000256" key="9">
    <source>
        <dbReference type="ARBA" id="ARBA00023157"/>
    </source>
</evidence>
<evidence type="ECO:0000256" key="4">
    <source>
        <dbReference type="ARBA" id="ARBA00022729"/>
    </source>
</evidence>
<evidence type="ECO:0000256" key="6">
    <source>
        <dbReference type="ARBA" id="ARBA00022869"/>
    </source>
</evidence>
<dbReference type="GO" id="GO:0070831">
    <property type="term" value="P:basement membrane assembly"/>
    <property type="evidence" value="ECO:0007669"/>
    <property type="project" value="TreeGrafter"/>
</dbReference>
<name>A0A183CMG4_GLOPA</name>
<dbReference type="Gene3D" id="2.170.300.10">
    <property type="entry name" value="Tie2 ligand-binding domain superfamily"/>
    <property type="match status" value="1"/>
</dbReference>
<dbReference type="FunFam" id="2.10.25.10:FF:000084">
    <property type="entry name" value="Laminin subunit alpha 3"/>
    <property type="match status" value="1"/>
</dbReference>
<keyword evidence="3" id="KW-0272">Extracellular matrix</keyword>
<reference evidence="15" key="2">
    <citation type="submission" date="2014-05" db="EMBL/GenBank/DDBJ databases">
        <title>The genome and life-stage specific transcriptomes of Globodera pallida elucidate key aspects of plant parasitism by a cyst nematode.</title>
        <authorList>
            <person name="Cotton J.A."/>
            <person name="Lilley C.J."/>
            <person name="Jones L.M."/>
            <person name="Kikuchi T."/>
            <person name="Reid A.J."/>
            <person name="Thorpe P."/>
            <person name="Tsai I.J."/>
            <person name="Beasley H."/>
            <person name="Blok V."/>
            <person name="Cock P.J.A."/>
            <person name="Van den Akker S.E."/>
            <person name="Holroyd N."/>
            <person name="Hunt M."/>
            <person name="Mantelin S."/>
            <person name="Naghra H."/>
            <person name="Pain A."/>
            <person name="Palomares-Rius J.E."/>
            <person name="Zarowiecki M."/>
            <person name="Berriman M."/>
            <person name="Jones J.T."/>
            <person name="Urwin P.E."/>
        </authorList>
    </citation>
    <scope>NUCLEOTIDE SEQUENCE [LARGE SCALE GENOMIC DNA]</scope>
    <source>
        <strain evidence="15">Lindley</strain>
    </source>
</reference>
<comment type="caution">
    <text evidence="12">Lacks conserved residue(s) required for the propagation of feature annotation.</text>
</comment>
<accession>A0A183CMG4</accession>
<evidence type="ECO:0000256" key="11">
    <source>
        <dbReference type="ARBA" id="ARBA00023292"/>
    </source>
</evidence>
<evidence type="ECO:0000256" key="8">
    <source>
        <dbReference type="ARBA" id="ARBA00023054"/>
    </source>
</evidence>
<dbReference type="GO" id="GO:0009888">
    <property type="term" value="P:tissue development"/>
    <property type="evidence" value="ECO:0007669"/>
    <property type="project" value="TreeGrafter"/>
</dbReference>
<keyword evidence="5" id="KW-0677">Repeat</keyword>
<comment type="subcellular location">
    <subcellularLocation>
        <location evidence="1">Secreted</location>
        <location evidence="1">Extracellular space</location>
        <location evidence="1">Extracellular matrix</location>
        <location evidence="1">Basement membrane</location>
    </subcellularLocation>
</comment>
<feature type="domain" description="Laminin EGF-like" evidence="13">
    <location>
        <begin position="120"/>
        <end position="186"/>
    </location>
</feature>
<evidence type="ECO:0000256" key="5">
    <source>
        <dbReference type="ARBA" id="ARBA00022737"/>
    </source>
</evidence>
<evidence type="ECO:0000259" key="14">
    <source>
        <dbReference type="PROSITE" id="PS51117"/>
    </source>
</evidence>
<keyword evidence="10" id="KW-0325">Glycoprotein</keyword>
<keyword evidence="11 12" id="KW-0424">Laminin EGF-like domain</keyword>
<dbReference type="PROSITE" id="PS01248">
    <property type="entry name" value="EGF_LAM_1"/>
    <property type="match status" value="1"/>
</dbReference>
<sequence>RSKDFGKTWSIYRYFASDCSSSFRKIPEGPPKNHSDVICTKKYSGVEPSSGGELVYKVISPHIPTEDPYAPEIAELLKITNLRINFTKLFTLGDDLLDYRPEIDEKYWYALYELVVRGSCSCYGHAQRCVSVGDEPAHAANLPDMVHGRCECTHNTKGLNCDQCQDFYNDAPWRPGIGEQSNECRRCECNDHASRSIRDPYVCRPCQCDRRGSKNEGICVGEEDPQRQLVAGRCYCKDHVEGQNCDRCKNGFWDLSADNPLGCKSCGCMTVGTLHNQGCDKQSGECRCKPLVREQKRLRDNLAPSLN</sequence>
<dbReference type="PROSITE" id="PS50027">
    <property type="entry name" value="EGF_LAM_2"/>
    <property type="match status" value="2"/>
</dbReference>
<dbReference type="WBParaSite" id="GPLIN_001407000">
    <property type="protein sequence ID" value="GPLIN_001407000"/>
    <property type="gene ID" value="GPLIN_001407000"/>
</dbReference>